<comment type="caution">
    <text evidence="3">The sequence shown here is derived from an EMBL/GenBank/DDBJ whole genome shotgun (WGS) entry which is preliminary data.</text>
</comment>
<protein>
    <recommendedName>
        <fullName evidence="2">Retrotransposon gag domain-containing protein</fullName>
    </recommendedName>
</protein>
<dbReference type="HOGENOM" id="CLU_1149556_0_0_1"/>
<dbReference type="KEGG" id="mrr:Moror_11309"/>
<feature type="region of interest" description="Disordered" evidence="1">
    <location>
        <begin position="26"/>
        <end position="45"/>
    </location>
</feature>
<dbReference type="AlphaFoldDB" id="V2WL59"/>
<feature type="domain" description="Retrotransposon gag" evidence="2">
    <location>
        <begin position="152"/>
        <end position="222"/>
    </location>
</feature>
<dbReference type="EMBL" id="AWSO01002819">
    <property type="protein sequence ID" value="ESK80945.1"/>
    <property type="molecule type" value="Genomic_DNA"/>
</dbReference>
<evidence type="ECO:0000313" key="4">
    <source>
        <dbReference type="Proteomes" id="UP000017559"/>
    </source>
</evidence>
<dbReference type="OrthoDB" id="3040543at2759"/>
<sequence>AFEDFSFSETLEDVLAKYTVPKKSTVALKPKSSHKHSPSLTTTTKSISVPALKKAKVDNSTLETTSQHHPKPQLKPIPVKSSKLPVDMVTVQVKSELDSVHLQFSSLLNPMKSNTDKKKMLLLSLLRGKMLNWKIVEQLKLFPKDDDDEEKKKAAKESWMSFKKRFKTTWQPVDVSGDAQMKLEKLWMKDRVDDYVNEFWLLAMETRYDDVELMKIFREGLSITLQDKIMLQTDGVPTTLDE</sequence>
<feature type="compositionally biased region" description="Polar residues" evidence="1">
    <location>
        <begin position="58"/>
        <end position="67"/>
    </location>
</feature>
<dbReference type="Pfam" id="PF03732">
    <property type="entry name" value="Retrotrans_gag"/>
    <property type="match status" value="1"/>
</dbReference>
<dbReference type="Proteomes" id="UP000017559">
    <property type="component" value="Unassembled WGS sequence"/>
</dbReference>
<accession>V2WL59</accession>
<dbReference type="InterPro" id="IPR005162">
    <property type="entry name" value="Retrotrans_gag_dom"/>
</dbReference>
<evidence type="ECO:0000313" key="3">
    <source>
        <dbReference type="EMBL" id="ESK80945.1"/>
    </source>
</evidence>
<evidence type="ECO:0000259" key="2">
    <source>
        <dbReference type="Pfam" id="PF03732"/>
    </source>
</evidence>
<gene>
    <name evidence="3" type="ORF">Moror_11309</name>
</gene>
<reference evidence="3 4" key="1">
    <citation type="journal article" date="2014" name="BMC Genomics">
        <title>Genome and secretome analysis of the hemibiotrophic fungal pathogen, Moniliophthora roreri, which causes frosty pod rot disease of cacao: mechanisms of the biotrophic and necrotrophic phases.</title>
        <authorList>
            <person name="Meinhardt L.W."/>
            <person name="Costa G.G.L."/>
            <person name="Thomazella D.P.T."/>
            <person name="Teixeira P.J.P.L."/>
            <person name="Carazzolle M.F."/>
            <person name="Schuster S.C."/>
            <person name="Carlson J.E."/>
            <person name="Guiltinan M.J."/>
            <person name="Mieczkowski P."/>
            <person name="Farmer A."/>
            <person name="Ramaraj T."/>
            <person name="Crozier J."/>
            <person name="Davis R.E."/>
            <person name="Shao J."/>
            <person name="Melnick R.L."/>
            <person name="Pereira G.A.G."/>
            <person name="Bailey B.A."/>
        </authorList>
    </citation>
    <scope>NUCLEOTIDE SEQUENCE [LARGE SCALE GENOMIC DNA]</scope>
    <source>
        <strain evidence="3 4">MCA 2997</strain>
    </source>
</reference>
<evidence type="ECO:0000256" key="1">
    <source>
        <dbReference type="SAM" id="MobiDB-lite"/>
    </source>
</evidence>
<keyword evidence="4" id="KW-1185">Reference proteome</keyword>
<feature type="non-terminal residue" evidence="3">
    <location>
        <position position="1"/>
    </location>
</feature>
<proteinExistence type="predicted"/>
<feature type="region of interest" description="Disordered" evidence="1">
    <location>
        <begin position="58"/>
        <end position="79"/>
    </location>
</feature>
<name>V2WL59_MONRO</name>
<organism evidence="3 4">
    <name type="scientific">Moniliophthora roreri (strain MCA 2997)</name>
    <name type="common">Cocoa frosty pod rot fungus</name>
    <name type="synonym">Crinipellis roreri</name>
    <dbReference type="NCBI Taxonomy" id="1381753"/>
    <lineage>
        <taxon>Eukaryota</taxon>
        <taxon>Fungi</taxon>
        <taxon>Dikarya</taxon>
        <taxon>Basidiomycota</taxon>
        <taxon>Agaricomycotina</taxon>
        <taxon>Agaricomycetes</taxon>
        <taxon>Agaricomycetidae</taxon>
        <taxon>Agaricales</taxon>
        <taxon>Marasmiineae</taxon>
        <taxon>Marasmiaceae</taxon>
        <taxon>Moniliophthora</taxon>
    </lineage>
</organism>